<dbReference type="EMBL" id="CP003685">
    <property type="protein sequence ID" value="AFN03677.1"/>
    <property type="molecule type" value="Genomic_DNA"/>
</dbReference>
<protein>
    <recommendedName>
        <fullName evidence="3">DUF4855 domain-containing protein</fullName>
    </recommendedName>
</protein>
<dbReference type="PATRIC" id="fig|1185654.4.peg.740"/>
<organism evidence="2">
    <name type="scientific">Pyrococcus furiosus COM1</name>
    <dbReference type="NCBI Taxonomy" id="1185654"/>
    <lineage>
        <taxon>Archaea</taxon>
        <taxon>Methanobacteriati</taxon>
        <taxon>Methanobacteriota</taxon>
        <taxon>Thermococci</taxon>
        <taxon>Thermococcales</taxon>
        <taxon>Thermococcaceae</taxon>
        <taxon>Pyrococcus</taxon>
    </lineage>
</organism>
<sequence length="322" mass="37427">MSRIALWWIRWNDTLGGYESRMTLDGRSPGTYYDEVHLFRERGFDRVVFLGGEGRGINYTGNGFEDARYLALWIRTHITSIDYYITIPFSYGSGGLRDNPANGFKNSYWREWIDGVLGVDDDNRLGFYWSYESCLQTTSYDEAHVTEEFIQEMSDYIHSHGLELIWIPTIGNRTMEQVKTFCAIPTLAKYFDNVFVQPHYYQTTKLSDGSDYTFQELVRRVEWMKDEGLSIEMEADNSIIGEKSNCAYCKSVQGWWQNDSFHEKVGCDVEPTPETEEKCIDRACDYYKAIMKVSTSAFSTRAYYFGTDFKVVDKVKSKCPGW</sequence>
<evidence type="ECO:0008006" key="3">
    <source>
        <dbReference type="Google" id="ProtNLM"/>
    </source>
</evidence>
<reference evidence="1 2" key="1">
    <citation type="journal article" date="2012" name="J. Bacteriol.">
        <title>Genome Sequencing of a Genetically-Tractable Pyrococcus furiosus Strain Reveals a Highly Dynamic Genome.</title>
        <authorList>
            <person name="Bridger S.L."/>
            <person name="Lancaster W.A."/>
            <person name="Poole F.L.II."/>
            <person name="Schut G.J."/>
            <person name="Adams M.W."/>
        </authorList>
    </citation>
    <scope>NUCLEOTIDE SEQUENCE [LARGE SCALE GENOMIC DNA]</scope>
    <source>
        <strain evidence="1 2">COM1</strain>
    </source>
</reference>
<dbReference type="Pfam" id="PF16147">
    <property type="entry name" value="DUF4855"/>
    <property type="match status" value="1"/>
</dbReference>
<accession>I6U6U5</accession>
<proteinExistence type="predicted"/>
<gene>
    <name evidence="1" type="ORF">PFC_03640</name>
</gene>
<name>I6U6U5_9EURY</name>
<evidence type="ECO:0000313" key="1">
    <source>
        <dbReference type="EMBL" id="AFN03677.1"/>
    </source>
</evidence>
<dbReference type="HOGENOM" id="CLU_803208_0_0_2"/>
<dbReference type="Proteomes" id="UP000006216">
    <property type="component" value="Chromosome"/>
</dbReference>
<evidence type="ECO:0000313" key="2">
    <source>
        <dbReference type="Proteomes" id="UP000006216"/>
    </source>
</evidence>
<dbReference type="AlphaFoldDB" id="I6U6U5"/>
<dbReference type="InterPro" id="IPR032329">
    <property type="entry name" value="DUF4855"/>
</dbReference>
<dbReference type="KEGG" id="pfi:PFC_03640"/>